<dbReference type="AlphaFoldDB" id="A0AAD4VTJ9"/>
<proteinExistence type="predicted"/>
<evidence type="ECO:0000313" key="1">
    <source>
        <dbReference type="EMBL" id="KAI5330027.1"/>
    </source>
</evidence>
<name>A0AAD4VTJ9_PRUDU</name>
<protein>
    <submittedName>
        <fullName evidence="1">Uncharacterized protein</fullName>
    </submittedName>
</protein>
<comment type="caution">
    <text evidence="1">The sequence shown here is derived from an EMBL/GenBank/DDBJ whole genome shotgun (WGS) entry which is preliminary data.</text>
</comment>
<dbReference type="EMBL" id="JAJFAZ020000005">
    <property type="protein sequence ID" value="KAI5330027.1"/>
    <property type="molecule type" value="Genomic_DNA"/>
</dbReference>
<accession>A0AAD4VTJ9</accession>
<organism evidence="1 2">
    <name type="scientific">Prunus dulcis</name>
    <name type="common">Almond</name>
    <name type="synonym">Amygdalus dulcis</name>
    <dbReference type="NCBI Taxonomy" id="3755"/>
    <lineage>
        <taxon>Eukaryota</taxon>
        <taxon>Viridiplantae</taxon>
        <taxon>Streptophyta</taxon>
        <taxon>Embryophyta</taxon>
        <taxon>Tracheophyta</taxon>
        <taxon>Spermatophyta</taxon>
        <taxon>Magnoliopsida</taxon>
        <taxon>eudicotyledons</taxon>
        <taxon>Gunneridae</taxon>
        <taxon>Pentapetalae</taxon>
        <taxon>rosids</taxon>
        <taxon>fabids</taxon>
        <taxon>Rosales</taxon>
        <taxon>Rosaceae</taxon>
        <taxon>Amygdaloideae</taxon>
        <taxon>Amygdaleae</taxon>
        <taxon>Prunus</taxon>
    </lineage>
</organism>
<evidence type="ECO:0000313" key="2">
    <source>
        <dbReference type="Proteomes" id="UP001054821"/>
    </source>
</evidence>
<sequence length="114" mass="12503">MTGASSFSNSSQFLPLAASVLPKNGEEAAGVVRTSPPSISLLRPPIPTSEVWFLIYFSFSSCLLDRAIMSVPTVRSGPNLQDECPIPSRTPRNLRIEIWRSWAQWASLTRVGVV</sequence>
<dbReference type="Proteomes" id="UP001054821">
    <property type="component" value="Chromosome 5"/>
</dbReference>
<keyword evidence="2" id="KW-1185">Reference proteome</keyword>
<reference evidence="1 2" key="1">
    <citation type="journal article" date="2022" name="G3 (Bethesda)">
        <title>Whole-genome sequence and methylome profiling of the almond [Prunus dulcis (Mill.) D.A. Webb] cultivar 'Nonpareil'.</title>
        <authorList>
            <person name="D'Amico-Willman K.M."/>
            <person name="Ouma W.Z."/>
            <person name="Meulia T."/>
            <person name="Sideli G.M."/>
            <person name="Gradziel T.M."/>
            <person name="Fresnedo-Ramirez J."/>
        </authorList>
    </citation>
    <scope>NUCLEOTIDE SEQUENCE [LARGE SCALE GENOMIC DNA]</scope>
    <source>
        <strain evidence="1">Clone GOH B32 T37-40</strain>
    </source>
</reference>
<gene>
    <name evidence="1" type="ORF">L3X38_029424</name>
</gene>